<dbReference type="Proteomes" id="UP000663814">
    <property type="component" value="Unassembled WGS sequence"/>
</dbReference>
<feature type="transmembrane region" description="Helical" evidence="1">
    <location>
        <begin position="71"/>
        <end position="88"/>
    </location>
</feature>
<evidence type="ECO:0000313" key="3">
    <source>
        <dbReference type="Proteomes" id="UP000663814"/>
    </source>
</evidence>
<dbReference type="RefSeq" id="WP_205311013.1">
    <property type="nucleotide sequence ID" value="NZ_JAERPS020000003.1"/>
</dbReference>
<reference evidence="2 3" key="1">
    <citation type="submission" date="2021-08" db="EMBL/GenBank/DDBJ databases">
        <title>Rheinheimera aquimaris sp. nov., isolated from seawater of the East Sea in Korea.</title>
        <authorList>
            <person name="Kim K.H."/>
            <person name="Wenting R."/>
            <person name="Kim K.R."/>
            <person name="Jeon C.O."/>
        </authorList>
    </citation>
    <scope>NUCLEOTIDE SEQUENCE [LARGE SCALE GENOMIC DNA]</scope>
    <source>
        <strain evidence="2 3">MA-13</strain>
    </source>
</reference>
<keyword evidence="1" id="KW-1133">Transmembrane helix</keyword>
<keyword evidence="3" id="KW-1185">Reference proteome</keyword>
<evidence type="ECO:0000256" key="1">
    <source>
        <dbReference type="SAM" id="Phobius"/>
    </source>
</evidence>
<keyword evidence="1" id="KW-0472">Membrane</keyword>
<dbReference type="EMBL" id="JAERPS020000003">
    <property type="protein sequence ID" value="MBZ9611978.1"/>
    <property type="molecule type" value="Genomic_DNA"/>
</dbReference>
<protein>
    <submittedName>
        <fullName evidence="2">Uncharacterized protein</fullName>
    </submittedName>
</protein>
<gene>
    <name evidence="2" type="ORF">I4W93_010255</name>
</gene>
<evidence type="ECO:0000313" key="2">
    <source>
        <dbReference type="EMBL" id="MBZ9611978.1"/>
    </source>
</evidence>
<keyword evidence="1" id="KW-0812">Transmembrane</keyword>
<comment type="caution">
    <text evidence="2">The sequence shown here is derived from an EMBL/GenBank/DDBJ whole genome shotgun (WGS) entry which is preliminary data.</text>
</comment>
<accession>A0ABS7X8V6</accession>
<organism evidence="2 3">
    <name type="scientific">Rheinheimera maricola</name>
    <dbReference type="NCBI Taxonomy" id="2793282"/>
    <lineage>
        <taxon>Bacteria</taxon>
        <taxon>Pseudomonadati</taxon>
        <taxon>Pseudomonadota</taxon>
        <taxon>Gammaproteobacteria</taxon>
        <taxon>Chromatiales</taxon>
        <taxon>Chromatiaceae</taxon>
        <taxon>Rheinheimera</taxon>
    </lineage>
</organism>
<proteinExistence type="predicted"/>
<feature type="transmembrane region" description="Helical" evidence="1">
    <location>
        <begin position="7"/>
        <end position="33"/>
    </location>
</feature>
<name>A0ABS7X8V6_9GAMM</name>
<sequence>MNAKCVIGFFVSFLIIYFILGDLVAGWMFGILMEKNVVGGLMMMFKPDRINVVDACDANMGWCMVVLWRDYSFIVSIALSLMIASNFWDSREGKSDSVGNGSNGE</sequence>